<protein>
    <submittedName>
        <fullName evidence="2">Uncharacterized protein</fullName>
    </submittedName>
</protein>
<dbReference type="EMBL" id="CP006935">
    <property type="protein sequence ID" value="AHC40592.1"/>
    <property type="molecule type" value="Genomic_DNA"/>
</dbReference>
<feature type="transmembrane region" description="Helical" evidence="1">
    <location>
        <begin position="31"/>
        <end position="52"/>
    </location>
</feature>
<name>A0ABN4BRW1_9MOLU</name>
<reference evidence="2 3" key="1">
    <citation type="journal article" date="2014" name="Genome Announc.">
        <title>Complete Genome Sequence of Mycoplasma ovis Strain Michigan, a Hemoplasma of Sheep with Two Distinct 16S rRNA Genes.</title>
        <authorList>
            <person name="Deshuillers P.L."/>
            <person name="Santos A.P."/>
            <person name="do Nascimento N.C."/>
            <person name="Hampel J.A."/>
            <person name="Bergin I.L."/>
            <person name="Dyson M.C."/>
            <person name="Messick J.B."/>
        </authorList>
    </citation>
    <scope>NUCLEOTIDE SEQUENCE [LARGE SCALE GENOMIC DNA]</scope>
    <source>
        <strain evidence="2 3">Michigan</strain>
    </source>
</reference>
<keyword evidence="1" id="KW-1133">Transmembrane helix</keyword>
<gene>
    <name evidence="2" type="ORF">OVS_04325</name>
</gene>
<organism evidence="2 3">
    <name type="scientific">Mycoplasma ovis str. Michigan</name>
    <dbReference type="NCBI Taxonomy" id="1415773"/>
    <lineage>
        <taxon>Bacteria</taxon>
        <taxon>Bacillati</taxon>
        <taxon>Mycoplasmatota</taxon>
        <taxon>Mollicutes</taxon>
        <taxon>Mycoplasmataceae</taxon>
        <taxon>Mycoplasma</taxon>
    </lineage>
</organism>
<proteinExistence type="predicted"/>
<evidence type="ECO:0000313" key="3">
    <source>
        <dbReference type="Proteomes" id="UP000018745"/>
    </source>
</evidence>
<keyword evidence="1" id="KW-0812">Transmembrane</keyword>
<dbReference type="Proteomes" id="UP000018745">
    <property type="component" value="Chromosome"/>
</dbReference>
<feature type="transmembrane region" description="Helical" evidence="1">
    <location>
        <begin position="7"/>
        <end position="25"/>
    </location>
</feature>
<evidence type="ECO:0000313" key="2">
    <source>
        <dbReference type="EMBL" id="AHC40592.1"/>
    </source>
</evidence>
<sequence>MRRLRLLFLRYLLIGNLLLFQSPDLLEVSQLYFLVNLNYLMRIGFLVLYLTYCLGVSKYRQCVFEVIYAPPSRSLLYSQIIQNTYDGSDSEIHRDWEGSFPNNLFVSRDTLIKGKGLDMKIQVTPLDSSNYRKITFESYKFTSPVVGEWRGESELSGTKNVKTIHITDPKMPQNRIYLAFN</sequence>
<keyword evidence="1" id="KW-0472">Membrane</keyword>
<accession>A0ABN4BRW1</accession>
<keyword evidence="3" id="KW-1185">Reference proteome</keyword>
<evidence type="ECO:0000256" key="1">
    <source>
        <dbReference type="SAM" id="Phobius"/>
    </source>
</evidence>